<organism evidence="2 3">
    <name type="scientific">Sphingobium scionense</name>
    <dbReference type="NCBI Taxonomy" id="1404341"/>
    <lineage>
        <taxon>Bacteria</taxon>
        <taxon>Pseudomonadati</taxon>
        <taxon>Pseudomonadota</taxon>
        <taxon>Alphaproteobacteria</taxon>
        <taxon>Sphingomonadales</taxon>
        <taxon>Sphingomonadaceae</taxon>
        <taxon>Sphingobium</taxon>
    </lineage>
</organism>
<keyword evidence="1" id="KW-0812">Transmembrane</keyword>
<feature type="transmembrane region" description="Helical" evidence="1">
    <location>
        <begin position="49"/>
        <end position="67"/>
    </location>
</feature>
<gene>
    <name evidence="2" type="ORF">GGQ90_000222</name>
</gene>
<dbReference type="AlphaFoldDB" id="A0A7W6LLB0"/>
<accession>A0A7W6LLB0</accession>
<protein>
    <submittedName>
        <fullName evidence="2">Uncharacterized protein</fullName>
    </submittedName>
</protein>
<proteinExistence type="predicted"/>
<sequence>MMQYWRPRWTLKIGLRLLGLALLATLWPEGRALAALAHGHPAVTAGQLSLAALAFLCASIGMALLLMGPNLWKPVRLADRWTAR</sequence>
<keyword evidence="1" id="KW-1133">Transmembrane helix</keyword>
<dbReference type="Proteomes" id="UP000590524">
    <property type="component" value="Unassembled WGS sequence"/>
</dbReference>
<dbReference type="EMBL" id="JACIEU010000001">
    <property type="protein sequence ID" value="MBB4146469.1"/>
    <property type="molecule type" value="Genomic_DNA"/>
</dbReference>
<keyword evidence="1" id="KW-0472">Membrane</keyword>
<evidence type="ECO:0000313" key="3">
    <source>
        <dbReference type="Proteomes" id="UP000590524"/>
    </source>
</evidence>
<comment type="caution">
    <text evidence="2">The sequence shown here is derived from an EMBL/GenBank/DDBJ whole genome shotgun (WGS) entry which is preliminary data.</text>
</comment>
<reference evidence="2 3" key="1">
    <citation type="submission" date="2020-08" db="EMBL/GenBank/DDBJ databases">
        <title>Genomic Encyclopedia of Type Strains, Phase IV (KMG-IV): sequencing the most valuable type-strain genomes for metagenomic binning, comparative biology and taxonomic classification.</title>
        <authorList>
            <person name="Goeker M."/>
        </authorList>
    </citation>
    <scope>NUCLEOTIDE SEQUENCE [LARGE SCALE GENOMIC DNA]</scope>
    <source>
        <strain evidence="2 3">DSM 19371</strain>
    </source>
</reference>
<keyword evidence="3" id="KW-1185">Reference proteome</keyword>
<evidence type="ECO:0000313" key="2">
    <source>
        <dbReference type="EMBL" id="MBB4146469.1"/>
    </source>
</evidence>
<name>A0A7W6LLB0_9SPHN</name>
<evidence type="ECO:0000256" key="1">
    <source>
        <dbReference type="SAM" id="Phobius"/>
    </source>
</evidence>